<comment type="caution">
    <text evidence="2">The sequence shown here is derived from an EMBL/GenBank/DDBJ whole genome shotgun (WGS) entry which is preliminary data.</text>
</comment>
<accession>A0A8X8CB08</accession>
<proteinExistence type="predicted"/>
<name>A0A8X8CB08_POPTO</name>
<evidence type="ECO:0000313" key="3">
    <source>
        <dbReference type="Proteomes" id="UP000886885"/>
    </source>
</evidence>
<organism evidence="2 3">
    <name type="scientific">Populus tomentosa</name>
    <name type="common">Chinese white poplar</name>
    <dbReference type="NCBI Taxonomy" id="118781"/>
    <lineage>
        <taxon>Eukaryota</taxon>
        <taxon>Viridiplantae</taxon>
        <taxon>Streptophyta</taxon>
        <taxon>Embryophyta</taxon>
        <taxon>Tracheophyta</taxon>
        <taxon>Spermatophyta</taxon>
        <taxon>Magnoliopsida</taxon>
        <taxon>eudicotyledons</taxon>
        <taxon>Gunneridae</taxon>
        <taxon>Pentapetalae</taxon>
        <taxon>rosids</taxon>
        <taxon>fabids</taxon>
        <taxon>Malpighiales</taxon>
        <taxon>Salicaceae</taxon>
        <taxon>Saliceae</taxon>
        <taxon>Populus</taxon>
    </lineage>
</organism>
<keyword evidence="3" id="KW-1185">Reference proteome</keyword>
<gene>
    <name evidence="2" type="ORF">POTOM_050738</name>
</gene>
<feature type="compositionally biased region" description="Polar residues" evidence="1">
    <location>
        <begin position="1"/>
        <end position="13"/>
    </location>
</feature>
<protein>
    <submittedName>
        <fullName evidence="2">Uncharacterized protein</fullName>
    </submittedName>
</protein>
<evidence type="ECO:0000313" key="2">
    <source>
        <dbReference type="EMBL" id="KAG6746214.1"/>
    </source>
</evidence>
<dbReference type="AlphaFoldDB" id="A0A8X8CB08"/>
<reference evidence="2" key="1">
    <citation type="journal article" date="2020" name="bioRxiv">
        <title>Hybrid origin of Populus tomentosa Carr. identified through genome sequencing and phylogenomic analysis.</title>
        <authorList>
            <person name="An X."/>
            <person name="Gao K."/>
            <person name="Chen Z."/>
            <person name="Li J."/>
            <person name="Yang X."/>
            <person name="Yang X."/>
            <person name="Zhou J."/>
            <person name="Guo T."/>
            <person name="Zhao T."/>
            <person name="Huang S."/>
            <person name="Miao D."/>
            <person name="Khan W.U."/>
            <person name="Rao P."/>
            <person name="Ye M."/>
            <person name="Lei B."/>
            <person name="Liao W."/>
            <person name="Wang J."/>
            <person name="Ji L."/>
            <person name="Li Y."/>
            <person name="Guo B."/>
            <person name="Mustafa N.S."/>
            <person name="Li S."/>
            <person name="Yun Q."/>
            <person name="Keller S.R."/>
            <person name="Mao J."/>
            <person name="Zhang R."/>
            <person name="Strauss S.H."/>
        </authorList>
    </citation>
    <scope>NUCLEOTIDE SEQUENCE</scope>
    <source>
        <strain evidence="2">GM15</strain>
        <tissue evidence="2">Leaf</tissue>
    </source>
</reference>
<dbReference type="Proteomes" id="UP000886885">
    <property type="component" value="Chromosome 15D"/>
</dbReference>
<feature type="region of interest" description="Disordered" evidence="1">
    <location>
        <begin position="1"/>
        <end position="37"/>
    </location>
</feature>
<dbReference type="OrthoDB" id="1262810at2759"/>
<sequence length="101" mass="11174">MSSDYPTSKSGRQSIKEKLAEEQIAPSESSTSPGKLGRIVPSFWSILSKAKMQGAFLGHLLNEKQRLEKCSLVPHVWDALEALIAPKIDQNPTITDDLRLL</sequence>
<dbReference type="EMBL" id="JAAWWB010000030">
    <property type="protein sequence ID" value="KAG6746214.1"/>
    <property type="molecule type" value="Genomic_DNA"/>
</dbReference>
<evidence type="ECO:0000256" key="1">
    <source>
        <dbReference type="SAM" id="MobiDB-lite"/>
    </source>
</evidence>